<dbReference type="EMBL" id="JAVRRF010000009">
    <property type="protein sequence ID" value="KAK5061742.1"/>
    <property type="molecule type" value="Genomic_DNA"/>
</dbReference>
<evidence type="ECO:0000256" key="3">
    <source>
        <dbReference type="ARBA" id="ARBA00022692"/>
    </source>
</evidence>
<dbReference type="PANTHER" id="PTHR43791">
    <property type="entry name" value="PERMEASE-RELATED"/>
    <property type="match status" value="1"/>
</dbReference>
<feature type="region of interest" description="Disordered" evidence="6">
    <location>
        <begin position="1"/>
        <end position="36"/>
    </location>
</feature>
<gene>
    <name evidence="8" type="ORF">LTR69_004924</name>
</gene>
<comment type="subcellular location">
    <subcellularLocation>
        <location evidence="1">Membrane</location>
        <topology evidence="1">Multi-pass membrane protein</topology>
    </subcellularLocation>
</comment>
<dbReference type="Gene3D" id="1.20.1250.20">
    <property type="entry name" value="MFS general substrate transporter like domains"/>
    <property type="match status" value="1"/>
</dbReference>
<evidence type="ECO:0000313" key="9">
    <source>
        <dbReference type="Proteomes" id="UP001345691"/>
    </source>
</evidence>
<comment type="caution">
    <text evidence="8">The sequence shown here is derived from an EMBL/GenBank/DDBJ whole genome shotgun (WGS) entry which is preliminary data.</text>
</comment>
<evidence type="ECO:0000256" key="6">
    <source>
        <dbReference type="SAM" id="MobiDB-lite"/>
    </source>
</evidence>
<organism evidence="8 9">
    <name type="scientific">Exophiala sideris</name>
    <dbReference type="NCBI Taxonomy" id="1016849"/>
    <lineage>
        <taxon>Eukaryota</taxon>
        <taxon>Fungi</taxon>
        <taxon>Dikarya</taxon>
        <taxon>Ascomycota</taxon>
        <taxon>Pezizomycotina</taxon>
        <taxon>Eurotiomycetes</taxon>
        <taxon>Chaetothyriomycetidae</taxon>
        <taxon>Chaetothyriales</taxon>
        <taxon>Herpotrichiellaceae</taxon>
        <taxon>Exophiala</taxon>
    </lineage>
</organism>
<evidence type="ECO:0000256" key="5">
    <source>
        <dbReference type="ARBA" id="ARBA00023136"/>
    </source>
</evidence>
<name>A0ABR0JEF7_9EURO</name>
<evidence type="ECO:0000313" key="8">
    <source>
        <dbReference type="EMBL" id="KAK5061742.1"/>
    </source>
</evidence>
<feature type="compositionally biased region" description="Basic and acidic residues" evidence="6">
    <location>
        <begin position="14"/>
        <end position="36"/>
    </location>
</feature>
<keyword evidence="2" id="KW-0813">Transport</keyword>
<keyword evidence="9" id="KW-1185">Reference proteome</keyword>
<evidence type="ECO:0000256" key="2">
    <source>
        <dbReference type="ARBA" id="ARBA00022448"/>
    </source>
</evidence>
<dbReference type="InterPro" id="IPR036259">
    <property type="entry name" value="MFS_trans_sf"/>
</dbReference>
<feature type="compositionally biased region" description="Polar residues" evidence="6">
    <location>
        <begin position="1"/>
        <end position="12"/>
    </location>
</feature>
<proteinExistence type="predicted"/>
<sequence length="125" mass="14354">MDKVQEINTDTTWVEEKGVDTPSVDHPDTNLTPEERAEKDRQLLRKLDLRLIPWLCLIYLLSFLDRTNIGNAKIAGLQKDLKMTNGQWNASLAIFFVSYSLFEPASNILLKKFRPSVYIPTMQGL</sequence>
<dbReference type="PANTHER" id="PTHR43791:SF19">
    <property type="entry name" value="TRANSPORTER, PUTATIVE (AFU_ORTHOLOGUE AFUA_1G01812)-RELATED"/>
    <property type="match status" value="1"/>
</dbReference>
<protein>
    <recommendedName>
        <fullName evidence="10">Major facilitator superfamily (MFS) profile domain-containing protein</fullName>
    </recommendedName>
</protein>
<reference evidence="8 9" key="1">
    <citation type="submission" date="2023-08" db="EMBL/GenBank/DDBJ databases">
        <title>Black Yeasts Isolated from many extreme environments.</title>
        <authorList>
            <person name="Coleine C."/>
            <person name="Stajich J.E."/>
            <person name="Selbmann L."/>
        </authorList>
    </citation>
    <scope>NUCLEOTIDE SEQUENCE [LARGE SCALE GENOMIC DNA]</scope>
    <source>
        <strain evidence="8 9">CCFEE 6328</strain>
    </source>
</reference>
<keyword evidence="5 7" id="KW-0472">Membrane</keyword>
<feature type="transmembrane region" description="Helical" evidence="7">
    <location>
        <begin position="89"/>
        <end position="110"/>
    </location>
</feature>
<evidence type="ECO:0000256" key="4">
    <source>
        <dbReference type="ARBA" id="ARBA00022989"/>
    </source>
</evidence>
<dbReference type="Proteomes" id="UP001345691">
    <property type="component" value="Unassembled WGS sequence"/>
</dbReference>
<dbReference type="SUPFAM" id="SSF103473">
    <property type="entry name" value="MFS general substrate transporter"/>
    <property type="match status" value="1"/>
</dbReference>
<evidence type="ECO:0000256" key="7">
    <source>
        <dbReference type="SAM" id="Phobius"/>
    </source>
</evidence>
<keyword evidence="4 7" id="KW-1133">Transmembrane helix</keyword>
<evidence type="ECO:0000256" key="1">
    <source>
        <dbReference type="ARBA" id="ARBA00004141"/>
    </source>
</evidence>
<accession>A0ABR0JEF7</accession>
<evidence type="ECO:0008006" key="10">
    <source>
        <dbReference type="Google" id="ProtNLM"/>
    </source>
</evidence>
<keyword evidence="3 7" id="KW-0812">Transmembrane</keyword>